<dbReference type="RefSeq" id="WP_208196085.1">
    <property type="nucleotide sequence ID" value="NZ_CP076023.1"/>
</dbReference>
<sequence length="156" mass="17140">MRRVPTPLPADDVTTALRLLAREWATRLAGAADVDGPDVDGDGSESTTLHPYADGAYSVAVTHRRDRLVVSVAALDGWTLPRTREGVAVVRAVADMAIAGEIEVGTGAWWVRCYRVTLPDGTVLTDTTDTSIWRRLILEDRGPWRTRWHSTSTPYV</sequence>
<keyword evidence="2" id="KW-1185">Reference proteome</keyword>
<evidence type="ECO:0000313" key="2">
    <source>
        <dbReference type="Proteomes" id="UP000679335"/>
    </source>
</evidence>
<evidence type="ECO:0000313" key="1">
    <source>
        <dbReference type="EMBL" id="QWC15521.1"/>
    </source>
</evidence>
<dbReference type="EMBL" id="CP076023">
    <property type="protein sequence ID" value="QWC15521.1"/>
    <property type="molecule type" value="Genomic_DNA"/>
</dbReference>
<organism evidence="1 2">
    <name type="scientific">Cellulomonas dongxiuzhuiae</name>
    <dbReference type="NCBI Taxonomy" id="2819979"/>
    <lineage>
        <taxon>Bacteria</taxon>
        <taxon>Bacillati</taxon>
        <taxon>Actinomycetota</taxon>
        <taxon>Actinomycetes</taxon>
        <taxon>Micrococcales</taxon>
        <taxon>Cellulomonadaceae</taxon>
        <taxon>Cellulomonas</taxon>
    </lineage>
</organism>
<dbReference type="Proteomes" id="UP000679335">
    <property type="component" value="Chromosome"/>
</dbReference>
<reference evidence="1 2" key="1">
    <citation type="submission" date="2021-05" db="EMBL/GenBank/DDBJ databases">
        <title>Novel species in genus Cellulomonas.</title>
        <authorList>
            <person name="Zhang G."/>
        </authorList>
    </citation>
    <scope>NUCLEOTIDE SEQUENCE [LARGE SCALE GENOMIC DNA]</scope>
    <source>
        <strain evidence="2">zg-ZUI157</strain>
    </source>
</reference>
<accession>A0ABX8GIS2</accession>
<name>A0ABX8GIS2_9CELL</name>
<proteinExistence type="predicted"/>
<protein>
    <submittedName>
        <fullName evidence="1">Uncharacterized protein</fullName>
    </submittedName>
</protein>
<gene>
    <name evidence="1" type="ORF">KKR89_14660</name>
</gene>